<dbReference type="PATRIC" id="fig|1938.6.peg.497"/>
<protein>
    <submittedName>
        <fullName evidence="1">Uncharacterized protein</fullName>
    </submittedName>
</protein>
<name>A0A0L8LDW8_STRVR</name>
<comment type="caution">
    <text evidence="1">The sequence shown here is derived from an EMBL/GenBank/DDBJ whole genome shotgun (WGS) entry which is preliminary data.</text>
</comment>
<gene>
    <name evidence="1" type="ORF">ADK34_02335</name>
</gene>
<dbReference type="Proteomes" id="UP000037023">
    <property type="component" value="Unassembled WGS sequence"/>
</dbReference>
<dbReference type="EMBL" id="LGUP01000008">
    <property type="protein sequence ID" value="KOG36320.1"/>
    <property type="molecule type" value="Genomic_DNA"/>
</dbReference>
<organism evidence="1 2">
    <name type="scientific">Streptomyces viridochromogenes</name>
    <dbReference type="NCBI Taxonomy" id="1938"/>
    <lineage>
        <taxon>Bacteria</taxon>
        <taxon>Bacillati</taxon>
        <taxon>Actinomycetota</taxon>
        <taxon>Actinomycetes</taxon>
        <taxon>Kitasatosporales</taxon>
        <taxon>Streptomycetaceae</taxon>
        <taxon>Streptomyces</taxon>
    </lineage>
</organism>
<accession>A0A0L8LDW8</accession>
<sequence length="97" mass="9925">MAYGARRAGGSLPGTGFLMTVSTANRSPRWSGLHAPQVQDESGDVPHVVLAPVVAALQRKPRELQGASCHAGALAQALRLGEHGLGVGVPLIGRPNG</sequence>
<evidence type="ECO:0000313" key="1">
    <source>
        <dbReference type="EMBL" id="KOG36320.1"/>
    </source>
</evidence>
<proteinExistence type="predicted"/>
<dbReference type="AlphaFoldDB" id="A0A0L8LDW8"/>
<evidence type="ECO:0000313" key="2">
    <source>
        <dbReference type="Proteomes" id="UP000037023"/>
    </source>
</evidence>
<reference evidence="1 2" key="1">
    <citation type="submission" date="2015-06" db="EMBL/GenBank/DDBJ databases">
        <authorList>
            <person name="Hoefler B.C."/>
            <person name="Straight P.D."/>
        </authorList>
    </citation>
    <scope>NUCLEOTIDE SEQUENCE [LARGE SCALE GENOMIC DNA]</scope>
    <source>
        <strain evidence="1 2">NRRL 3427</strain>
    </source>
</reference>